<name>A0A2N6SEK0_9BACL</name>
<keyword evidence="1" id="KW-0812">Transmembrane</keyword>
<gene>
    <name evidence="2" type="ORF">CJ218_04435</name>
</gene>
<evidence type="ECO:0000313" key="3">
    <source>
        <dbReference type="Proteomes" id="UP000235670"/>
    </source>
</evidence>
<proteinExistence type="predicted"/>
<dbReference type="OrthoDB" id="2991044at2"/>
<comment type="caution">
    <text evidence="2">The sequence shown here is derived from an EMBL/GenBank/DDBJ whole genome shotgun (WGS) entry which is preliminary data.</text>
</comment>
<feature type="transmembrane region" description="Helical" evidence="1">
    <location>
        <begin position="26"/>
        <end position="43"/>
    </location>
</feature>
<dbReference type="EMBL" id="PNGT01000004">
    <property type="protein sequence ID" value="PMC52378.1"/>
    <property type="molecule type" value="Genomic_DNA"/>
</dbReference>
<protein>
    <submittedName>
        <fullName evidence="2">Transporter</fullName>
    </submittedName>
</protein>
<dbReference type="RefSeq" id="WP_102189758.1">
    <property type="nucleotide sequence ID" value="NZ_CAUTAO010000007.1"/>
</dbReference>
<dbReference type="STRING" id="84135.GCA_001052115_01285"/>
<dbReference type="AlphaFoldDB" id="A0A2N6SEK0"/>
<evidence type="ECO:0000313" key="2">
    <source>
        <dbReference type="EMBL" id="PMC52378.1"/>
    </source>
</evidence>
<dbReference type="Proteomes" id="UP000235670">
    <property type="component" value="Unassembled WGS sequence"/>
</dbReference>
<keyword evidence="1" id="KW-0472">Membrane</keyword>
<sequence length="86" mass="10358">MSAEEQKRAELKLKYENWIKKNKTRLFAFSIIYLIILLLNFIIFKNNKITILSSLLFFTYTVYTLTLIWFINNKLITKVDSIDFKN</sequence>
<accession>A0A2N6SEK0</accession>
<organism evidence="2 3">
    <name type="scientific">Gemella sanguinis</name>
    <dbReference type="NCBI Taxonomy" id="84135"/>
    <lineage>
        <taxon>Bacteria</taxon>
        <taxon>Bacillati</taxon>
        <taxon>Bacillota</taxon>
        <taxon>Bacilli</taxon>
        <taxon>Bacillales</taxon>
        <taxon>Gemellaceae</taxon>
        <taxon>Gemella</taxon>
    </lineage>
</organism>
<feature type="transmembrane region" description="Helical" evidence="1">
    <location>
        <begin position="49"/>
        <end position="71"/>
    </location>
</feature>
<reference evidence="2 3" key="1">
    <citation type="submission" date="2017-09" db="EMBL/GenBank/DDBJ databases">
        <title>Bacterial strain isolated from the female urinary microbiota.</title>
        <authorList>
            <person name="Thomas-White K."/>
            <person name="Kumar N."/>
            <person name="Forster S."/>
            <person name="Putonti C."/>
            <person name="Lawley T."/>
            <person name="Wolfe A.J."/>
        </authorList>
    </citation>
    <scope>NUCLEOTIDE SEQUENCE [LARGE SCALE GENOMIC DNA]</scope>
    <source>
        <strain evidence="2 3">UMB0186</strain>
    </source>
</reference>
<evidence type="ECO:0000256" key="1">
    <source>
        <dbReference type="SAM" id="Phobius"/>
    </source>
</evidence>
<keyword evidence="1" id="KW-1133">Transmembrane helix</keyword>